<protein>
    <submittedName>
        <fullName evidence="1">Uncharacterized protein</fullName>
    </submittedName>
</protein>
<reference evidence="1 2" key="1">
    <citation type="submission" date="2020-02" db="EMBL/GenBank/DDBJ databases">
        <title>Acidophilic actinobacteria isolated from forest soil.</title>
        <authorList>
            <person name="Golinska P."/>
        </authorList>
    </citation>
    <scope>NUCLEOTIDE SEQUENCE [LARGE SCALE GENOMIC DNA]</scope>
    <source>
        <strain evidence="1 2">NL8</strain>
    </source>
</reference>
<gene>
    <name evidence="1" type="ORF">KGQ19_06070</name>
</gene>
<dbReference type="RefSeq" id="WP_212008077.1">
    <property type="nucleotide sequence ID" value="NZ_JAAFYZ010000013.1"/>
</dbReference>
<keyword evidence="2" id="KW-1185">Reference proteome</keyword>
<evidence type="ECO:0000313" key="2">
    <source>
        <dbReference type="Proteomes" id="UP000730482"/>
    </source>
</evidence>
<dbReference type="Proteomes" id="UP000730482">
    <property type="component" value="Unassembled WGS sequence"/>
</dbReference>
<proteinExistence type="predicted"/>
<accession>A0ABS5KJF2</accession>
<name>A0ABS5KJF2_9ACTN</name>
<comment type="caution">
    <text evidence="1">The sequence shown here is derived from an EMBL/GenBank/DDBJ whole genome shotgun (WGS) entry which is preliminary data.</text>
</comment>
<organism evidence="1 2">
    <name type="scientific">Catenulispora pinistramenti</name>
    <dbReference type="NCBI Taxonomy" id="2705254"/>
    <lineage>
        <taxon>Bacteria</taxon>
        <taxon>Bacillati</taxon>
        <taxon>Actinomycetota</taxon>
        <taxon>Actinomycetes</taxon>
        <taxon>Catenulisporales</taxon>
        <taxon>Catenulisporaceae</taxon>
        <taxon>Catenulispora</taxon>
    </lineage>
</organism>
<sequence length="127" mass="13716">MKRQAVVDIPAGQGYVACVLLGDGEKPGRAWICVHNTQLPATRAWLGCWSYEAGASTEVLRELLVQLVSEISQHARVGPMGPFLGETYFFDGWQIWGIGTPTPLVGVSPAELLATPDDHVAIEEVSI</sequence>
<dbReference type="EMBL" id="JAAFYZ010000013">
    <property type="protein sequence ID" value="MBS2546428.1"/>
    <property type="molecule type" value="Genomic_DNA"/>
</dbReference>
<evidence type="ECO:0000313" key="1">
    <source>
        <dbReference type="EMBL" id="MBS2546428.1"/>
    </source>
</evidence>